<dbReference type="EnsemblMetazoa" id="GPAI014860-RA">
    <property type="protein sequence ID" value="GPAI014860-PA"/>
    <property type="gene ID" value="GPAI014860"/>
</dbReference>
<dbReference type="AlphaFoldDB" id="A0A1A9ZHK9"/>
<dbReference type="Proteomes" id="UP000092445">
    <property type="component" value="Unassembled WGS sequence"/>
</dbReference>
<accession>A0A1A9ZHK9</accession>
<reference evidence="2" key="1">
    <citation type="submission" date="2014-03" db="EMBL/GenBank/DDBJ databases">
        <authorList>
            <person name="Aksoy S."/>
            <person name="Warren W."/>
            <person name="Wilson R.K."/>
        </authorList>
    </citation>
    <scope>NUCLEOTIDE SEQUENCE [LARGE SCALE GENOMIC DNA]</scope>
    <source>
        <strain evidence="2">IAEA</strain>
    </source>
</reference>
<reference evidence="1" key="2">
    <citation type="submission" date="2020-05" db="UniProtKB">
        <authorList>
            <consortium name="EnsemblMetazoa"/>
        </authorList>
    </citation>
    <scope>IDENTIFICATION</scope>
    <source>
        <strain evidence="1">IAEA</strain>
    </source>
</reference>
<organism evidence="1 2">
    <name type="scientific">Glossina pallidipes</name>
    <name type="common">Tsetse fly</name>
    <dbReference type="NCBI Taxonomy" id="7398"/>
    <lineage>
        <taxon>Eukaryota</taxon>
        <taxon>Metazoa</taxon>
        <taxon>Ecdysozoa</taxon>
        <taxon>Arthropoda</taxon>
        <taxon>Hexapoda</taxon>
        <taxon>Insecta</taxon>
        <taxon>Pterygota</taxon>
        <taxon>Neoptera</taxon>
        <taxon>Endopterygota</taxon>
        <taxon>Diptera</taxon>
        <taxon>Brachycera</taxon>
        <taxon>Muscomorpha</taxon>
        <taxon>Hippoboscoidea</taxon>
        <taxon>Glossinidae</taxon>
        <taxon>Glossina</taxon>
    </lineage>
</organism>
<dbReference type="VEuPathDB" id="VectorBase:GPAI014860"/>
<evidence type="ECO:0000313" key="2">
    <source>
        <dbReference type="Proteomes" id="UP000092445"/>
    </source>
</evidence>
<name>A0A1A9ZHK9_GLOPL</name>
<protein>
    <submittedName>
        <fullName evidence="1">Uncharacterized protein</fullName>
    </submittedName>
</protein>
<evidence type="ECO:0000313" key="1">
    <source>
        <dbReference type="EnsemblMetazoa" id="GPAI014860-PA"/>
    </source>
</evidence>
<proteinExistence type="predicted"/>
<keyword evidence="2" id="KW-1185">Reference proteome</keyword>
<sequence>MATCQGASLCSITNPKSRLNRALEILPSIYHFDNLNYHRSLYDNRSNTLSVQFHNCLPKHLKVWSRSVDANEPRDGDIENQEFLPCQDSFPVYDNRPNTPSEQFQNYLPNCLEVQSHSVDVSGPPDEDHFLNFAEAEIVVKFLQISKN</sequence>